<evidence type="ECO:0000256" key="2">
    <source>
        <dbReference type="SAM" id="Phobius"/>
    </source>
</evidence>
<reference evidence="3" key="1">
    <citation type="journal article" date="2020" name="Stud. Mycol.">
        <title>101 Dothideomycetes genomes: a test case for predicting lifestyles and emergence of pathogens.</title>
        <authorList>
            <person name="Haridas S."/>
            <person name="Albert R."/>
            <person name="Binder M."/>
            <person name="Bloem J."/>
            <person name="Labutti K."/>
            <person name="Salamov A."/>
            <person name="Andreopoulos B."/>
            <person name="Baker S."/>
            <person name="Barry K."/>
            <person name="Bills G."/>
            <person name="Bluhm B."/>
            <person name="Cannon C."/>
            <person name="Castanera R."/>
            <person name="Culley D."/>
            <person name="Daum C."/>
            <person name="Ezra D."/>
            <person name="Gonzalez J."/>
            <person name="Henrissat B."/>
            <person name="Kuo A."/>
            <person name="Liang C."/>
            <person name="Lipzen A."/>
            <person name="Lutzoni F."/>
            <person name="Magnuson J."/>
            <person name="Mondo S."/>
            <person name="Nolan M."/>
            <person name="Ohm R."/>
            <person name="Pangilinan J."/>
            <person name="Park H.-J."/>
            <person name="Ramirez L."/>
            <person name="Alfaro M."/>
            <person name="Sun H."/>
            <person name="Tritt A."/>
            <person name="Yoshinaga Y."/>
            <person name="Zwiers L.-H."/>
            <person name="Turgeon B."/>
            <person name="Goodwin S."/>
            <person name="Spatafora J."/>
            <person name="Crous P."/>
            <person name="Grigoriev I."/>
        </authorList>
    </citation>
    <scope>NUCLEOTIDE SEQUENCE</scope>
    <source>
        <strain evidence="3">CBS 122681</strain>
    </source>
</reference>
<keyword evidence="2" id="KW-1133">Transmembrane helix</keyword>
<feature type="region of interest" description="Disordered" evidence="1">
    <location>
        <begin position="47"/>
        <end position="115"/>
    </location>
</feature>
<evidence type="ECO:0000256" key="1">
    <source>
        <dbReference type="SAM" id="MobiDB-lite"/>
    </source>
</evidence>
<proteinExistence type="predicted"/>
<feature type="compositionally biased region" description="Polar residues" evidence="1">
    <location>
        <begin position="55"/>
        <end position="80"/>
    </location>
</feature>
<dbReference type="EMBL" id="MU004340">
    <property type="protein sequence ID" value="KAF2656114.1"/>
    <property type="molecule type" value="Genomic_DNA"/>
</dbReference>
<accession>A0A6A6TBX8</accession>
<feature type="region of interest" description="Disordered" evidence="1">
    <location>
        <begin position="158"/>
        <end position="194"/>
    </location>
</feature>
<sequence>MEFESHTMESGSRTIVIVIPTVFGVLILATILSVGLHMRYRRRMQTPRSIKAVPMSSTHASQLSTTHRSTRPSTLPTSVSDVVELQALSGRDPSPEPFHSSTPTPKPSKNLLGHRRFSSKNPYRFVATDSDLDSPVRPPKQAYFPGEYSVTVRSYFQTPKSVGQGEGQGQSKGRRSEEEDEWEDVSTVGGGNSNYSLAAAATYRFSTGTRHGTGKGREQDARRAVWKEAEEALEGRTVK</sequence>
<keyword evidence="4" id="KW-1185">Reference proteome</keyword>
<dbReference type="AlphaFoldDB" id="A0A6A6TBX8"/>
<name>A0A6A6TBX8_9PLEO</name>
<evidence type="ECO:0008006" key="5">
    <source>
        <dbReference type="Google" id="ProtNLM"/>
    </source>
</evidence>
<evidence type="ECO:0000313" key="3">
    <source>
        <dbReference type="EMBL" id="KAF2656114.1"/>
    </source>
</evidence>
<protein>
    <recommendedName>
        <fullName evidence="5">Transmembrane protein</fullName>
    </recommendedName>
</protein>
<feature type="transmembrane region" description="Helical" evidence="2">
    <location>
        <begin position="15"/>
        <end position="36"/>
    </location>
</feature>
<organism evidence="3 4">
    <name type="scientific">Lophiostoma macrostomum CBS 122681</name>
    <dbReference type="NCBI Taxonomy" id="1314788"/>
    <lineage>
        <taxon>Eukaryota</taxon>
        <taxon>Fungi</taxon>
        <taxon>Dikarya</taxon>
        <taxon>Ascomycota</taxon>
        <taxon>Pezizomycotina</taxon>
        <taxon>Dothideomycetes</taxon>
        <taxon>Pleosporomycetidae</taxon>
        <taxon>Pleosporales</taxon>
        <taxon>Lophiostomataceae</taxon>
        <taxon>Lophiostoma</taxon>
    </lineage>
</organism>
<evidence type="ECO:0000313" key="4">
    <source>
        <dbReference type="Proteomes" id="UP000799324"/>
    </source>
</evidence>
<dbReference type="Proteomes" id="UP000799324">
    <property type="component" value="Unassembled WGS sequence"/>
</dbReference>
<keyword evidence="2" id="KW-0472">Membrane</keyword>
<keyword evidence="2" id="KW-0812">Transmembrane</keyword>
<gene>
    <name evidence="3" type="ORF">K491DRAFT_401010</name>
</gene>